<keyword evidence="1" id="KW-0732">Signal</keyword>
<gene>
    <name evidence="2" type="ORF">CUB97_03385</name>
</gene>
<comment type="caution">
    <text evidence="2">The sequence shown here is derived from an EMBL/GenBank/DDBJ whole genome shotgun (WGS) entry which is preliminary data.</text>
</comment>
<evidence type="ECO:0000313" key="3">
    <source>
        <dbReference type="Proteomes" id="UP000228641"/>
    </source>
</evidence>
<sequence>MKKALFTMLFMFLGITATFAQKVTVPEPEFADQTYLLTSNSEYVKLPREAGVVKTKAGASLYLTGIGKVKTRFTLSGKTAAVSAPAGQDVRLIVRAANNSTDPESFINIFPFEVKGKERRAQLAEVGTLSAAKENSLGQINFQAKKYGTSSYLIVIKDLKPGEYGISLGDPDKMNEKNGMKVTTFSVK</sequence>
<accession>A0A2M8M865</accession>
<feature type="chain" id="PRO_5014961128" evidence="1">
    <location>
        <begin position="21"/>
        <end position="188"/>
    </location>
</feature>
<organism evidence="2 3">
    <name type="scientific">Prevotella intermedia</name>
    <dbReference type="NCBI Taxonomy" id="28131"/>
    <lineage>
        <taxon>Bacteria</taxon>
        <taxon>Pseudomonadati</taxon>
        <taxon>Bacteroidota</taxon>
        <taxon>Bacteroidia</taxon>
        <taxon>Bacteroidales</taxon>
        <taxon>Prevotellaceae</taxon>
        <taxon>Prevotella</taxon>
    </lineage>
</organism>
<reference evidence="2 3" key="1">
    <citation type="submission" date="2017-11" db="EMBL/GenBank/DDBJ databases">
        <title>Genome sequencing of Prevotella intermedia KCOM 1779.</title>
        <authorList>
            <person name="Kook J.-K."/>
            <person name="Park S.-N."/>
            <person name="Lim Y.K."/>
        </authorList>
    </citation>
    <scope>NUCLEOTIDE SEQUENCE [LARGE SCALE GENOMIC DNA]</scope>
    <source>
        <strain evidence="2 3">KCOM 1779</strain>
    </source>
</reference>
<dbReference type="Proteomes" id="UP000228641">
    <property type="component" value="Unassembled WGS sequence"/>
</dbReference>
<evidence type="ECO:0000256" key="1">
    <source>
        <dbReference type="SAM" id="SignalP"/>
    </source>
</evidence>
<dbReference type="EMBL" id="PGGD01000001">
    <property type="protein sequence ID" value="PJF00390.1"/>
    <property type="molecule type" value="Genomic_DNA"/>
</dbReference>
<dbReference type="RefSeq" id="WP_100189451.1">
    <property type="nucleotide sequence ID" value="NZ_JAHXOD010000007.1"/>
</dbReference>
<proteinExistence type="predicted"/>
<dbReference type="AlphaFoldDB" id="A0A2M8M865"/>
<feature type="signal peptide" evidence="1">
    <location>
        <begin position="1"/>
        <end position="20"/>
    </location>
</feature>
<evidence type="ECO:0000313" key="2">
    <source>
        <dbReference type="EMBL" id="PJF00390.1"/>
    </source>
</evidence>
<name>A0A2M8M865_PREIN</name>
<protein>
    <submittedName>
        <fullName evidence="2">Uncharacterized protein</fullName>
    </submittedName>
</protein>